<keyword evidence="4" id="KW-0547">Nucleotide-binding</keyword>
<dbReference type="InterPro" id="IPR020751">
    <property type="entry name" value="aa-tRNA-synth_I_codon-bd_sub2"/>
</dbReference>
<dbReference type="AlphaFoldDB" id="A0A4U3KS35"/>
<protein>
    <submittedName>
        <fullName evidence="9">Glutamate--tRNA ligase</fullName>
    </submittedName>
</protein>
<evidence type="ECO:0000256" key="5">
    <source>
        <dbReference type="ARBA" id="ARBA00022840"/>
    </source>
</evidence>
<sequence>SYAAEIVELSNLFFNEHPVLDDAAKEFLQGETVPTVLQAFKEQLEALDVFDVPSIKAAIKAVQKETGVKGKNLFMPIRIAVSGQMHGPELGETIELLGKEKALDHLNKVL</sequence>
<dbReference type="Proteomes" id="UP000305511">
    <property type="component" value="Unassembled WGS sequence"/>
</dbReference>
<dbReference type="Gene3D" id="1.10.10.350">
    <property type="match status" value="1"/>
</dbReference>
<dbReference type="GO" id="GO:0005829">
    <property type="term" value="C:cytosol"/>
    <property type="evidence" value="ECO:0007669"/>
    <property type="project" value="TreeGrafter"/>
</dbReference>
<evidence type="ECO:0000256" key="7">
    <source>
        <dbReference type="ARBA" id="ARBA00023146"/>
    </source>
</evidence>
<comment type="caution">
    <text evidence="9">The sequence shown here is derived from an EMBL/GenBank/DDBJ whole genome shotgun (WGS) entry which is preliminary data.</text>
</comment>
<evidence type="ECO:0000256" key="4">
    <source>
        <dbReference type="ARBA" id="ARBA00022741"/>
    </source>
</evidence>
<keyword evidence="5" id="KW-0067">ATP-binding</keyword>
<dbReference type="GO" id="GO:0006424">
    <property type="term" value="P:glutamyl-tRNA aminoacylation"/>
    <property type="evidence" value="ECO:0007669"/>
    <property type="project" value="TreeGrafter"/>
</dbReference>
<gene>
    <name evidence="9" type="ORF">EY666_16595</name>
</gene>
<evidence type="ECO:0000259" key="8">
    <source>
        <dbReference type="Pfam" id="PF19269"/>
    </source>
</evidence>
<proteinExistence type="inferred from homology"/>
<evidence type="ECO:0000256" key="3">
    <source>
        <dbReference type="ARBA" id="ARBA00022598"/>
    </source>
</evidence>
<evidence type="ECO:0000256" key="6">
    <source>
        <dbReference type="ARBA" id="ARBA00022917"/>
    </source>
</evidence>
<dbReference type="GO" id="GO:0000049">
    <property type="term" value="F:tRNA binding"/>
    <property type="evidence" value="ECO:0007669"/>
    <property type="project" value="InterPro"/>
</dbReference>
<dbReference type="GO" id="GO:0005524">
    <property type="term" value="F:ATP binding"/>
    <property type="evidence" value="ECO:0007669"/>
    <property type="project" value="UniProtKB-KW"/>
</dbReference>
<accession>A0A4U3KS35</accession>
<comment type="similarity">
    <text evidence="1">Belongs to the class-I aminoacyl-tRNA synthetase family. Glutamate--tRNA ligase type 1 subfamily.</text>
</comment>
<dbReference type="FunFam" id="1.10.10.350:FF:000002">
    <property type="entry name" value="Glutamate--tRNA ligase"/>
    <property type="match status" value="1"/>
</dbReference>
<evidence type="ECO:0000313" key="9">
    <source>
        <dbReference type="EMBL" id="TKK65158.1"/>
    </source>
</evidence>
<evidence type="ECO:0000256" key="1">
    <source>
        <dbReference type="ARBA" id="ARBA00007894"/>
    </source>
</evidence>
<keyword evidence="7" id="KW-0030">Aminoacyl-tRNA synthetase</keyword>
<evidence type="ECO:0000256" key="2">
    <source>
        <dbReference type="ARBA" id="ARBA00022490"/>
    </source>
</evidence>
<reference evidence="9 10" key="1">
    <citation type="submission" date="2019-02" db="EMBL/GenBank/DDBJ databases">
        <title>Bacteria dissemination in different level of health care in South Africa: the effectiveness of infections prevention and control.</title>
        <authorList>
            <person name="Shobo C."/>
            <person name="Amoako D.G."/>
            <person name="Allam M."/>
            <person name="Ismail A."/>
            <person name="Bester L.A."/>
            <person name="Essack S.Y."/>
        </authorList>
    </citation>
    <scope>NUCLEOTIDE SEQUENCE [LARGE SCALE GENOMIC DNA]</scope>
    <source>
        <strain evidence="9 10">2SIL2</strain>
    </source>
</reference>
<keyword evidence="6" id="KW-0648">Protein biosynthesis</keyword>
<keyword evidence="3 9" id="KW-0436">Ligase</keyword>
<feature type="non-terminal residue" evidence="9">
    <location>
        <position position="1"/>
    </location>
</feature>
<dbReference type="PANTHER" id="PTHR43311">
    <property type="entry name" value="GLUTAMATE--TRNA LIGASE"/>
    <property type="match status" value="1"/>
</dbReference>
<dbReference type="Pfam" id="PF19269">
    <property type="entry name" value="Anticodon_2"/>
    <property type="match status" value="1"/>
</dbReference>
<dbReference type="GO" id="GO:0004818">
    <property type="term" value="F:glutamate-tRNA ligase activity"/>
    <property type="evidence" value="ECO:0007669"/>
    <property type="project" value="TreeGrafter"/>
</dbReference>
<dbReference type="SUPFAM" id="SSF48163">
    <property type="entry name" value="An anticodon-binding domain of class I aminoacyl-tRNA synthetases"/>
    <property type="match status" value="1"/>
</dbReference>
<dbReference type="InterPro" id="IPR049940">
    <property type="entry name" value="GluQ/Sye"/>
</dbReference>
<dbReference type="InterPro" id="IPR045462">
    <property type="entry name" value="aa-tRNA-synth_I_cd-bd"/>
</dbReference>
<dbReference type="InterPro" id="IPR008925">
    <property type="entry name" value="aa_tRNA-synth_I_cd-bd_sf"/>
</dbReference>
<evidence type="ECO:0000313" key="10">
    <source>
        <dbReference type="Proteomes" id="UP000305511"/>
    </source>
</evidence>
<feature type="domain" description="Aminoacyl-tRNA synthetase class I anticodon-binding" evidence="8">
    <location>
        <begin position="3"/>
        <end position="109"/>
    </location>
</feature>
<name>A0A4U3KS35_ENTFL</name>
<dbReference type="PANTHER" id="PTHR43311:SF2">
    <property type="entry name" value="GLUTAMATE--TRNA LIGASE, MITOCHONDRIAL-RELATED"/>
    <property type="match status" value="1"/>
</dbReference>
<keyword evidence="2" id="KW-0963">Cytoplasm</keyword>
<organism evidence="9 10">
    <name type="scientific">Enterococcus faecalis</name>
    <name type="common">Streptococcus faecalis</name>
    <dbReference type="NCBI Taxonomy" id="1351"/>
    <lineage>
        <taxon>Bacteria</taxon>
        <taxon>Bacillati</taxon>
        <taxon>Bacillota</taxon>
        <taxon>Bacilli</taxon>
        <taxon>Lactobacillales</taxon>
        <taxon>Enterococcaceae</taxon>
        <taxon>Enterococcus</taxon>
    </lineage>
</organism>
<dbReference type="EMBL" id="SIYF01000507">
    <property type="protein sequence ID" value="TKK65158.1"/>
    <property type="molecule type" value="Genomic_DNA"/>
</dbReference>